<evidence type="ECO:0000313" key="1">
    <source>
        <dbReference type="EMBL" id="CAG9317288.1"/>
    </source>
</evidence>
<organism evidence="1 2">
    <name type="scientific">Blepharisma stoltei</name>
    <dbReference type="NCBI Taxonomy" id="1481888"/>
    <lineage>
        <taxon>Eukaryota</taxon>
        <taxon>Sar</taxon>
        <taxon>Alveolata</taxon>
        <taxon>Ciliophora</taxon>
        <taxon>Postciliodesmatophora</taxon>
        <taxon>Heterotrichea</taxon>
        <taxon>Heterotrichida</taxon>
        <taxon>Blepharismidae</taxon>
        <taxon>Blepharisma</taxon>
    </lineage>
</organism>
<protein>
    <submittedName>
        <fullName evidence="1">Uncharacterized protein</fullName>
    </submittedName>
</protein>
<dbReference type="EMBL" id="CAJZBQ010000018">
    <property type="protein sequence ID" value="CAG9317288.1"/>
    <property type="molecule type" value="Genomic_DNA"/>
</dbReference>
<sequence>MDFLKPKALFSKQGKATTYIHPVLDLTPKRRPRLKHSEPFLVSNINDVLEELEKLKDEDEKSSTYTRPTTSFSSVSREKYNFAFRNKTESPKVGSYTPKYNLIKSREDQGPKFMKKIVKPRKRKIFLPGCISNDMSCSFPSVKSTNDPNGELKNFDINLGRTISLFDDFQEQVLQKSSRNNSPIPEKYTKIKTPVKFKVQIERKPFISSSTSPNQRKIDFSDIDIPKKHIKTVNFKKMIPRQELHEPKILLGPYLKFDEWSNKKLLKTLANFGKATGRKEILFETVPKTPESPNLEKFDKAFLQQSTVRGLRQIPPMRTVTARDDAMYRVNEGYIMNVQLLKDIEKLNVESPANIKGSIDNSNIE</sequence>
<accession>A0AAU9IVT0</accession>
<keyword evidence="2" id="KW-1185">Reference proteome</keyword>
<name>A0AAU9IVT0_9CILI</name>
<dbReference type="AlphaFoldDB" id="A0AAU9IVT0"/>
<reference evidence="1" key="1">
    <citation type="submission" date="2021-09" db="EMBL/GenBank/DDBJ databases">
        <authorList>
            <consortium name="AG Swart"/>
            <person name="Singh M."/>
            <person name="Singh A."/>
            <person name="Seah K."/>
            <person name="Emmerich C."/>
        </authorList>
    </citation>
    <scope>NUCLEOTIDE SEQUENCE</scope>
    <source>
        <strain evidence="1">ATCC30299</strain>
    </source>
</reference>
<proteinExistence type="predicted"/>
<evidence type="ECO:0000313" key="2">
    <source>
        <dbReference type="Proteomes" id="UP001162131"/>
    </source>
</evidence>
<gene>
    <name evidence="1" type="ORF">BSTOLATCC_MIC18541</name>
</gene>
<comment type="caution">
    <text evidence="1">The sequence shown here is derived from an EMBL/GenBank/DDBJ whole genome shotgun (WGS) entry which is preliminary data.</text>
</comment>
<dbReference type="Proteomes" id="UP001162131">
    <property type="component" value="Unassembled WGS sequence"/>
</dbReference>